<dbReference type="Gene3D" id="2.10.90.10">
    <property type="entry name" value="Cystine-knot cytokines"/>
    <property type="match status" value="1"/>
</dbReference>
<evidence type="ECO:0000256" key="8">
    <source>
        <dbReference type="RuleBase" id="RU000354"/>
    </source>
</evidence>
<proteinExistence type="inferred from homology"/>
<dbReference type="PROSITE" id="PS51362">
    <property type="entry name" value="TGF_BETA_2"/>
    <property type="match status" value="1"/>
</dbReference>
<dbReference type="InterPro" id="IPR017948">
    <property type="entry name" value="TGFb_CS"/>
</dbReference>
<dbReference type="GO" id="GO:0005125">
    <property type="term" value="F:cytokine activity"/>
    <property type="evidence" value="ECO:0007669"/>
    <property type="project" value="TreeGrafter"/>
</dbReference>
<evidence type="ECO:0000256" key="7">
    <source>
        <dbReference type="ARBA" id="ARBA00023180"/>
    </source>
</evidence>
<evidence type="ECO:0000256" key="9">
    <source>
        <dbReference type="SAM" id="MobiDB-lite"/>
    </source>
</evidence>
<dbReference type="PRINTS" id="PR00669">
    <property type="entry name" value="INHIBINA"/>
</dbReference>
<keyword evidence="6" id="KW-1015">Disulfide bond</keyword>
<dbReference type="InterPro" id="IPR015615">
    <property type="entry name" value="TGF-beta-rel"/>
</dbReference>
<reference evidence="12" key="2">
    <citation type="submission" date="2025-09" db="UniProtKB">
        <authorList>
            <consortium name="Ensembl"/>
        </authorList>
    </citation>
    <scope>IDENTIFICATION</scope>
</reference>
<evidence type="ECO:0000256" key="5">
    <source>
        <dbReference type="ARBA" id="ARBA00023030"/>
    </source>
</evidence>
<keyword evidence="13" id="KW-1185">Reference proteome</keyword>
<sequence>MDARGTAALIAVVFSWVATWPSTAAHLPPGLHTDFLPWVPPALPGDSHGAARSACLATSPRAMGNTSLFLPEYMLSLYRTLSLAERPRHRNSLARQREPNTVTAFLDRGQDGPRPSHRQRYVFDISTLSSHDELLKAELRLLRGTPRDMDILTTHGNVYQLSVCPCLPEGIQWSAKNVDAHVVNVLDSSVARWEVFNVRNALLLRPPRHGAASSEVCLELEAISEHSATWADAADLGFSRLGRGPQQRALLVVFSRGRRRSDSLFNKIREKIGPARQQQRERRRHQRLVHRSHSPRRGRRTAGKQRSTRAGVQGRRGRLQRCGRRPLRVNFKELGWDDWIIAPLDYEAYLCEGACDFPLRSHLEPTNHAIIQTLLNSLAPGTTPPSCCVPTRLSPISILYIDSGNNVVYKQYEDMVVEACGCR</sequence>
<dbReference type="GO" id="GO:0008083">
    <property type="term" value="F:growth factor activity"/>
    <property type="evidence" value="ECO:0007669"/>
    <property type="project" value="UniProtKB-KW"/>
</dbReference>
<feature type="signal peptide" evidence="10">
    <location>
        <begin position="1"/>
        <end position="25"/>
    </location>
</feature>
<dbReference type="Gene3D" id="2.60.120.970">
    <property type="match status" value="1"/>
</dbReference>
<evidence type="ECO:0000313" key="13">
    <source>
        <dbReference type="Proteomes" id="UP000694388"/>
    </source>
</evidence>
<dbReference type="InterPro" id="IPR001111">
    <property type="entry name" value="TGF-b_propeptide"/>
</dbReference>
<reference evidence="12" key="1">
    <citation type="submission" date="2025-08" db="UniProtKB">
        <authorList>
            <consortium name="Ensembl"/>
        </authorList>
    </citation>
    <scope>IDENTIFICATION</scope>
</reference>
<evidence type="ECO:0000256" key="4">
    <source>
        <dbReference type="ARBA" id="ARBA00022729"/>
    </source>
</evidence>
<keyword evidence="3" id="KW-0964">Secreted</keyword>
<keyword evidence="5 8" id="KW-0339">Growth factor</keyword>
<dbReference type="Pfam" id="PF00688">
    <property type="entry name" value="TGFb_propeptide"/>
    <property type="match status" value="1"/>
</dbReference>
<dbReference type="InterPro" id="IPR029034">
    <property type="entry name" value="Cystine-knot_cytokine"/>
</dbReference>
<dbReference type="SUPFAM" id="SSF57501">
    <property type="entry name" value="Cystine-knot cytokines"/>
    <property type="match status" value="1"/>
</dbReference>
<accession>A0A8C4QQQ3</accession>
<dbReference type="Ensembl" id="ENSEBUT00000019705.1">
    <property type="protein sequence ID" value="ENSEBUP00000019129.1"/>
    <property type="gene ID" value="ENSEBUG00000011913.1"/>
</dbReference>
<keyword evidence="4 10" id="KW-0732">Signal</keyword>
<dbReference type="InterPro" id="IPR001839">
    <property type="entry name" value="TGF-b_C"/>
</dbReference>
<feature type="region of interest" description="Disordered" evidence="9">
    <location>
        <begin position="269"/>
        <end position="317"/>
    </location>
</feature>
<feature type="domain" description="TGF-beta family profile" evidence="11">
    <location>
        <begin position="297"/>
        <end position="423"/>
    </location>
</feature>
<dbReference type="Pfam" id="PF00019">
    <property type="entry name" value="TGF_beta"/>
    <property type="match status" value="1"/>
</dbReference>
<comment type="similarity">
    <text evidence="2 8">Belongs to the TGF-beta family.</text>
</comment>
<dbReference type="GeneTree" id="ENSGT00940000160140"/>
<feature type="compositionally biased region" description="Basic residues" evidence="9">
    <location>
        <begin position="281"/>
        <end position="307"/>
    </location>
</feature>
<name>A0A8C4QQQ3_EPTBU</name>
<evidence type="ECO:0000313" key="12">
    <source>
        <dbReference type="Ensembl" id="ENSEBUP00000019129.1"/>
    </source>
</evidence>
<evidence type="ECO:0000256" key="6">
    <source>
        <dbReference type="ARBA" id="ARBA00023157"/>
    </source>
</evidence>
<evidence type="ECO:0000256" key="1">
    <source>
        <dbReference type="ARBA" id="ARBA00004613"/>
    </source>
</evidence>
<comment type="subcellular location">
    <subcellularLocation>
        <location evidence="1">Secreted</location>
    </subcellularLocation>
</comment>
<dbReference type="PROSITE" id="PS00250">
    <property type="entry name" value="TGF_BETA_1"/>
    <property type="match status" value="1"/>
</dbReference>
<dbReference type="FunFam" id="2.10.90.10:FF:000001">
    <property type="entry name" value="Bone morphogenetic protein 4"/>
    <property type="match status" value="1"/>
</dbReference>
<dbReference type="AlphaFoldDB" id="A0A8C4QQQ3"/>
<dbReference type="CDD" id="cd13766">
    <property type="entry name" value="TGF_beta_GDF5_6_7"/>
    <property type="match status" value="1"/>
</dbReference>
<evidence type="ECO:0000256" key="2">
    <source>
        <dbReference type="ARBA" id="ARBA00006656"/>
    </source>
</evidence>
<evidence type="ECO:0000256" key="10">
    <source>
        <dbReference type="SAM" id="SignalP"/>
    </source>
</evidence>
<dbReference type="Proteomes" id="UP000694388">
    <property type="component" value="Unplaced"/>
</dbReference>
<evidence type="ECO:0000256" key="3">
    <source>
        <dbReference type="ARBA" id="ARBA00022525"/>
    </source>
</evidence>
<dbReference type="PANTHER" id="PTHR11848:SF304">
    <property type="entry name" value="GROWTH_DIFFERENTIATION FACTOR 6-LIKE"/>
    <property type="match status" value="1"/>
</dbReference>
<dbReference type="SMART" id="SM00204">
    <property type="entry name" value="TGFB"/>
    <property type="match status" value="1"/>
</dbReference>
<evidence type="ECO:0000259" key="11">
    <source>
        <dbReference type="PROSITE" id="PS51362"/>
    </source>
</evidence>
<protein>
    <submittedName>
        <fullName evidence="12">Growth differentiation factor 6a</fullName>
    </submittedName>
</protein>
<organism evidence="12 13">
    <name type="scientific">Eptatretus burgeri</name>
    <name type="common">Inshore hagfish</name>
    <dbReference type="NCBI Taxonomy" id="7764"/>
    <lineage>
        <taxon>Eukaryota</taxon>
        <taxon>Metazoa</taxon>
        <taxon>Chordata</taxon>
        <taxon>Craniata</taxon>
        <taxon>Vertebrata</taxon>
        <taxon>Cyclostomata</taxon>
        <taxon>Myxini</taxon>
        <taxon>Myxiniformes</taxon>
        <taxon>Myxinidae</taxon>
        <taxon>Eptatretinae</taxon>
        <taxon>Eptatretus</taxon>
    </lineage>
</organism>
<dbReference type="GO" id="GO:0005615">
    <property type="term" value="C:extracellular space"/>
    <property type="evidence" value="ECO:0007669"/>
    <property type="project" value="TreeGrafter"/>
</dbReference>
<feature type="chain" id="PRO_5034925358" evidence="10">
    <location>
        <begin position="26"/>
        <end position="423"/>
    </location>
</feature>
<dbReference type="OMA" id="HRPKWEV"/>
<keyword evidence="7" id="KW-0325">Glycoprotein</keyword>
<dbReference type="PANTHER" id="PTHR11848">
    <property type="entry name" value="TGF-BETA FAMILY"/>
    <property type="match status" value="1"/>
</dbReference>